<keyword evidence="3 7" id="KW-0732">Signal</keyword>
<evidence type="ECO:0000256" key="3">
    <source>
        <dbReference type="ARBA" id="ARBA00022729"/>
    </source>
</evidence>
<keyword evidence="10" id="KW-1185">Reference proteome</keyword>
<dbReference type="GO" id="GO:0042597">
    <property type="term" value="C:periplasmic space"/>
    <property type="evidence" value="ECO:0007669"/>
    <property type="project" value="TreeGrafter"/>
</dbReference>
<gene>
    <name evidence="9" type="ORF">H9L10_04630</name>
</gene>
<dbReference type="EC" id="3.1.4.46" evidence="2"/>
<keyword evidence="4" id="KW-0319">Glycerol metabolism</keyword>
<evidence type="ECO:0000256" key="5">
    <source>
        <dbReference type="ARBA" id="ARBA00022801"/>
    </source>
</evidence>
<evidence type="ECO:0000256" key="2">
    <source>
        <dbReference type="ARBA" id="ARBA00012247"/>
    </source>
</evidence>
<dbReference type="EMBL" id="CP060712">
    <property type="protein sequence ID" value="QNN50320.1"/>
    <property type="molecule type" value="Genomic_DNA"/>
</dbReference>
<sequence>MSTTIHRTRAVLALLALAGLVLLPSAPAAERPASTAAASAHHPGPRTSVTVYAHRGASGYRPEHTRGAYELAAALGADYLEPDLVMTRDGVLVDRHEPEISGTTDVAAHPEFAGRRTTKMLDGRPVTGWFVEDFTLAELRTLRAVERLPELRQHNTLYDGLWQVPTFEETLRWRAELSRREGRTIGIIPEIKHSTYLHAQGLDPERALVRLVTRYGLNHRGAPLWVQSFEWTSLQRLRTRLGYRADLVFLASGSGGPYDLAAAGHPRSYAELLEPASLRRLARVVDGVAPTKELVIPRTATGALGSPTTLVRDAHRAGLEVTIWTMRAENEFLPSDLRVGLDPAAYGRAFAEDLAYLRAGVDGMFCDQPDICVQAREMARRAAA</sequence>
<comment type="catalytic activity">
    <reaction evidence="6">
        <text>a sn-glycero-3-phosphodiester + H2O = an alcohol + sn-glycerol 3-phosphate + H(+)</text>
        <dbReference type="Rhea" id="RHEA:12969"/>
        <dbReference type="ChEBI" id="CHEBI:15377"/>
        <dbReference type="ChEBI" id="CHEBI:15378"/>
        <dbReference type="ChEBI" id="CHEBI:30879"/>
        <dbReference type="ChEBI" id="CHEBI:57597"/>
        <dbReference type="ChEBI" id="CHEBI:83408"/>
        <dbReference type="EC" id="3.1.4.46"/>
    </reaction>
</comment>
<feature type="signal peptide" evidence="7">
    <location>
        <begin position="1"/>
        <end position="28"/>
    </location>
</feature>
<accession>A0A7G9R3Z5</accession>
<dbReference type="Pfam" id="PF03009">
    <property type="entry name" value="GDPD"/>
    <property type="match status" value="1"/>
</dbReference>
<dbReference type="CDD" id="cd08602">
    <property type="entry name" value="GDPD_ScGlpQ1_like"/>
    <property type="match status" value="1"/>
</dbReference>
<feature type="domain" description="GP-PDE" evidence="8">
    <location>
        <begin position="49"/>
        <end position="376"/>
    </location>
</feature>
<dbReference type="GO" id="GO:0006071">
    <property type="term" value="P:glycerol metabolic process"/>
    <property type="evidence" value="ECO:0007669"/>
    <property type="project" value="UniProtKB-KW"/>
</dbReference>
<dbReference type="InterPro" id="IPR017946">
    <property type="entry name" value="PLC-like_Pdiesterase_TIM-brl"/>
</dbReference>
<evidence type="ECO:0000256" key="6">
    <source>
        <dbReference type="ARBA" id="ARBA00047512"/>
    </source>
</evidence>
<dbReference type="KEGG" id="pei:H9L10_04630"/>
<dbReference type="PANTHER" id="PTHR43620:SF7">
    <property type="entry name" value="GLYCEROPHOSPHODIESTER PHOSPHODIESTERASE GDPD5-RELATED"/>
    <property type="match status" value="1"/>
</dbReference>
<protein>
    <recommendedName>
        <fullName evidence="2">glycerophosphodiester phosphodiesterase</fullName>
        <ecNumber evidence="2">3.1.4.46</ecNumber>
    </recommendedName>
</protein>
<proteinExistence type="inferred from homology"/>
<dbReference type="PANTHER" id="PTHR43620">
    <property type="entry name" value="GLYCEROPHOSPHORYL DIESTER PHOSPHODIESTERASE"/>
    <property type="match status" value="1"/>
</dbReference>
<evidence type="ECO:0000313" key="9">
    <source>
        <dbReference type="EMBL" id="QNN50320.1"/>
    </source>
</evidence>
<keyword evidence="5" id="KW-0378">Hydrolase</keyword>
<dbReference type="AlphaFoldDB" id="A0A7G9R3Z5"/>
<comment type="similarity">
    <text evidence="1">Belongs to the glycerophosphoryl diester phosphodiesterase family.</text>
</comment>
<dbReference type="Gene3D" id="3.20.20.190">
    <property type="entry name" value="Phosphatidylinositol (PI) phosphodiesterase"/>
    <property type="match status" value="1"/>
</dbReference>
<evidence type="ECO:0000256" key="7">
    <source>
        <dbReference type="SAM" id="SignalP"/>
    </source>
</evidence>
<dbReference type="RefSeq" id="WP_166097828.1">
    <property type="nucleotide sequence ID" value="NZ_BMMY01000001.1"/>
</dbReference>
<reference evidence="9 10" key="1">
    <citation type="submission" date="2020-08" db="EMBL/GenBank/DDBJ databases">
        <title>Genome sequence of Phycicoccus endophyticus JCM 31784T.</title>
        <authorList>
            <person name="Hyun D.-W."/>
            <person name="Bae J.-W."/>
        </authorList>
    </citation>
    <scope>NUCLEOTIDE SEQUENCE [LARGE SCALE GENOMIC DNA]</scope>
    <source>
        <strain evidence="9 10">JCM 31784</strain>
    </source>
</reference>
<name>A0A7G9R3Z5_9MICO</name>
<dbReference type="PROSITE" id="PS51704">
    <property type="entry name" value="GP_PDE"/>
    <property type="match status" value="1"/>
</dbReference>
<organism evidence="9 10">
    <name type="scientific">Phycicoccus endophyticus</name>
    <dbReference type="NCBI Taxonomy" id="1690220"/>
    <lineage>
        <taxon>Bacteria</taxon>
        <taxon>Bacillati</taxon>
        <taxon>Actinomycetota</taxon>
        <taxon>Actinomycetes</taxon>
        <taxon>Micrococcales</taxon>
        <taxon>Intrasporangiaceae</taxon>
        <taxon>Phycicoccus</taxon>
    </lineage>
</organism>
<dbReference type="InterPro" id="IPR030395">
    <property type="entry name" value="GP_PDE_dom"/>
</dbReference>
<evidence type="ECO:0000259" key="8">
    <source>
        <dbReference type="PROSITE" id="PS51704"/>
    </source>
</evidence>
<dbReference type="GO" id="GO:0006629">
    <property type="term" value="P:lipid metabolic process"/>
    <property type="evidence" value="ECO:0007669"/>
    <property type="project" value="InterPro"/>
</dbReference>
<evidence type="ECO:0000313" key="10">
    <source>
        <dbReference type="Proteomes" id="UP000515976"/>
    </source>
</evidence>
<dbReference type="GO" id="GO:0008889">
    <property type="term" value="F:glycerophosphodiester phosphodiesterase activity"/>
    <property type="evidence" value="ECO:0007669"/>
    <property type="project" value="UniProtKB-EC"/>
</dbReference>
<evidence type="ECO:0000256" key="1">
    <source>
        <dbReference type="ARBA" id="ARBA00007277"/>
    </source>
</evidence>
<feature type="chain" id="PRO_5028923462" description="glycerophosphodiester phosphodiesterase" evidence="7">
    <location>
        <begin position="29"/>
        <end position="384"/>
    </location>
</feature>
<dbReference type="Proteomes" id="UP000515976">
    <property type="component" value="Chromosome"/>
</dbReference>
<evidence type="ECO:0000256" key="4">
    <source>
        <dbReference type="ARBA" id="ARBA00022798"/>
    </source>
</evidence>
<dbReference type="SUPFAM" id="SSF51695">
    <property type="entry name" value="PLC-like phosphodiesterases"/>
    <property type="match status" value="1"/>
</dbReference>